<evidence type="ECO:0000313" key="4">
    <source>
        <dbReference type="Proteomes" id="UP000316759"/>
    </source>
</evidence>
<dbReference type="GO" id="GO:0003779">
    <property type="term" value="F:actin binding"/>
    <property type="evidence" value="ECO:0007669"/>
    <property type="project" value="TreeGrafter"/>
</dbReference>
<feature type="domain" description="Microtubule-associated protein 1A/B/S-like MBL-like" evidence="2">
    <location>
        <begin position="250"/>
        <end position="505"/>
    </location>
</feature>
<dbReference type="InterPro" id="IPR026074">
    <property type="entry name" value="MAP1"/>
</dbReference>
<dbReference type="PANTHER" id="PTHR13843:SF12">
    <property type="entry name" value="ATPASE F1_V1_A1 COMPLEX ALPHA_BETA SUBUNIT NUCLEOTIDE-BINDING DOMAIN-CONTAINING PROTEIN"/>
    <property type="match status" value="1"/>
</dbReference>
<dbReference type="GO" id="GO:0008017">
    <property type="term" value="F:microtubule binding"/>
    <property type="evidence" value="ECO:0007669"/>
    <property type="project" value="InterPro"/>
</dbReference>
<feature type="compositionally biased region" description="Polar residues" evidence="1">
    <location>
        <begin position="597"/>
        <end position="621"/>
    </location>
</feature>
<feature type="compositionally biased region" description="Polar residues" evidence="1">
    <location>
        <begin position="727"/>
        <end position="736"/>
    </location>
</feature>
<evidence type="ECO:0000259" key="2">
    <source>
        <dbReference type="Pfam" id="PF25281"/>
    </source>
</evidence>
<evidence type="ECO:0000256" key="1">
    <source>
        <dbReference type="SAM" id="MobiDB-lite"/>
    </source>
</evidence>
<dbReference type="GO" id="GO:0043025">
    <property type="term" value="C:neuronal cell body"/>
    <property type="evidence" value="ECO:0007669"/>
    <property type="project" value="TreeGrafter"/>
</dbReference>
<feature type="region of interest" description="Disordered" evidence="1">
    <location>
        <begin position="707"/>
        <end position="736"/>
    </location>
</feature>
<dbReference type="GO" id="GO:0031114">
    <property type="term" value="P:regulation of microtubule depolymerization"/>
    <property type="evidence" value="ECO:0007669"/>
    <property type="project" value="TreeGrafter"/>
</dbReference>
<evidence type="ECO:0000313" key="3">
    <source>
        <dbReference type="EMBL" id="TPP61972.1"/>
    </source>
</evidence>
<dbReference type="GO" id="GO:0005829">
    <property type="term" value="C:cytosol"/>
    <property type="evidence" value="ECO:0007669"/>
    <property type="project" value="TreeGrafter"/>
</dbReference>
<proteinExistence type="predicted"/>
<dbReference type="EMBL" id="SUNJ01007477">
    <property type="protein sequence ID" value="TPP61972.1"/>
    <property type="molecule type" value="Genomic_DNA"/>
</dbReference>
<dbReference type="GO" id="GO:0007409">
    <property type="term" value="P:axonogenesis"/>
    <property type="evidence" value="ECO:0007669"/>
    <property type="project" value="TreeGrafter"/>
</dbReference>
<dbReference type="GO" id="GO:0016358">
    <property type="term" value="P:dendrite development"/>
    <property type="evidence" value="ECO:0007669"/>
    <property type="project" value="TreeGrafter"/>
</dbReference>
<dbReference type="GO" id="GO:0045202">
    <property type="term" value="C:synapse"/>
    <property type="evidence" value="ECO:0007669"/>
    <property type="project" value="TreeGrafter"/>
</dbReference>
<dbReference type="AlphaFoldDB" id="A0A504YJP1"/>
<feature type="compositionally biased region" description="Polar residues" evidence="1">
    <location>
        <begin position="568"/>
        <end position="577"/>
    </location>
</feature>
<keyword evidence="4" id="KW-1185">Reference proteome</keyword>
<protein>
    <submittedName>
        <fullName evidence="3">Microtubule-associated protein futsch</fullName>
    </submittedName>
</protein>
<dbReference type="STRING" id="46835.A0A504YJP1"/>
<comment type="caution">
    <text evidence="3">The sequence shown here is derived from an EMBL/GenBank/DDBJ whole genome shotgun (WGS) entry which is preliminary data.</text>
</comment>
<name>A0A504YJP1_FASGI</name>
<accession>A0A504YJP1</accession>
<dbReference type="OrthoDB" id="5371837at2759"/>
<dbReference type="Proteomes" id="UP000316759">
    <property type="component" value="Unassembled WGS sequence"/>
</dbReference>
<dbReference type="GO" id="GO:0030425">
    <property type="term" value="C:dendrite"/>
    <property type="evidence" value="ECO:0007669"/>
    <property type="project" value="TreeGrafter"/>
</dbReference>
<dbReference type="PANTHER" id="PTHR13843">
    <property type="entry name" value="MICROTUBULE-ASSOCIATED PROTEIN"/>
    <property type="match status" value="1"/>
</dbReference>
<feature type="compositionally biased region" description="Low complexity" evidence="1">
    <location>
        <begin position="656"/>
        <end position="669"/>
    </location>
</feature>
<organism evidence="3 4">
    <name type="scientific">Fasciola gigantica</name>
    <name type="common">Giant liver fluke</name>
    <dbReference type="NCBI Taxonomy" id="46835"/>
    <lineage>
        <taxon>Eukaryota</taxon>
        <taxon>Metazoa</taxon>
        <taxon>Spiralia</taxon>
        <taxon>Lophotrochozoa</taxon>
        <taxon>Platyhelminthes</taxon>
        <taxon>Trematoda</taxon>
        <taxon>Digenea</taxon>
        <taxon>Plagiorchiida</taxon>
        <taxon>Echinostomata</taxon>
        <taxon>Echinostomatoidea</taxon>
        <taxon>Fasciolidae</taxon>
        <taxon>Fasciola</taxon>
    </lineage>
</organism>
<feature type="region of interest" description="Disordered" evidence="1">
    <location>
        <begin position="551"/>
        <end position="627"/>
    </location>
</feature>
<gene>
    <name evidence="3" type="ORF">FGIG_00043</name>
</gene>
<dbReference type="Pfam" id="PF25281">
    <property type="entry name" value="MBL_MAP1B"/>
    <property type="match status" value="1"/>
</dbReference>
<dbReference type="GO" id="GO:0005874">
    <property type="term" value="C:microtubule"/>
    <property type="evidence" value="ECO:0007669"/>
    <property type="project" value="InterPro"/>
</dbReference>
<feature type="region of interest" description="Disordered" evidence="1">
    <location>
        <begin position="644"/>
        <end position="671"/>
    </location>
</feature>
<dbReference type="InterPro" id="IPR057480">
    <property type="entry name" value="MAP1A/B/S-like_MBL"/>
</dbReference>
<dbReference type="GO" id="GO:0000226">
    <property type="term" value="P:microtubule cytoskeleton organization"/>
    <property type="evidence" value="ECO:0007669"/>
    <property type="project" value="InterPro"/>
</dbReference>
<sequence>MADVRLLVVLGEVRKGQQRELFENELAEGFLTCPPEILRTIGDKVNQLASWDNLSVEDAVILSSATENISISVVCRPTTNTLSTAVKRLITPPGGADVPVYAAIVYAGLIAEASAHLILPNYVFTPTALSDQIEALAAIYPKPADTENPRAYKAIHLHIACSAVPLGGEWRQLVGRPVGSVGEYAVQVSVNHTFSSQRHPSRLHLDTNHSTRLRSSDIDKLVASVLSALPANSYECVSEPLIPRSWTDPTLKVSRPCLYVFPEGSGQAAIFAIPGYNMLVNAGCAHHPSFWPVANHLDRLDAVLLTHWGVDNLLGLSSVLPVAFARTDDAVLDSTLCLLTPPPNPSGFCKLPEANPTQSPLTMSIPREMAKLMNELKQQGTSIFPQTLTRGTKMANAAQAVQLFQKVGQGSLELIPLTPTDDDSAELRKVADDWAKASPGLIGASVPLGRSPPANKFTVPLLSHISASTLVVWKPSKDTEAILRVLFVAPNAHQARVLISLEAIVASNIYLRHARAVPSDYERKRTTATAPGRKLLPPCFSRAPPCIDARRSVLPGAPKPASMGSVGSAPTKSTTGRMSAFPEKKPAAGRTGVPQGRPSSKPESTSGTKENTASRQSSVSGSAVKKPVNKTLSNVPLTTAAPAATETVSNDAPSLATETAAAEAAAAAASVENNHELVPHISQPDENYPSSPDVELMDMHHVNGHERELNGTGAHADADADDAENDPTGTTHRVTKNSSLVTNVLSDELMQLNMNAERISHELDPFDMSHLVRDAHTDELTDPIIAWGEPQGLPVPPPAASRRQTSLSVPANVKTVPIQQAGYTDASSHAVGPGSTKLPPYDKIKPVYVDVAFLPGGGNPHLVDAEWFKRVRARYYVATDPLPGAALMEALTVGKESWTGDDAQLSASLIVAYDTEELMIWLGRNAGRLAACHLELTAVASRSSIQLLDEQQTASAKALTCAGYRIDF</sequence>
<dbReference type="GO" id="GO:0005875">
    <property type="term" value="C:microtubule associated complex"/>
    <property type="evidence" value="ECO:0007669"/>
    <property type="project" value="TreeGrafter"/>
</dbReference>
<reference evidence="3 4" key="1">
    <citation type="submission" date="2019-04" db="EMBL/GenBank/DDBJ databases">
        <title>Annotation for the trematode Fasciola gigantica.</title>
        <authorList>
            <person name="Choi Y.-J."/>
        </authorList>
    </citation>
    <scope>NUCLEOTIDE SEQUENCE [LARGE SCALE GENOMIC DNA]</scope>
    <source>
        <strain evidence="3">Uganda_cow_1</strain>
    </source>
</reference>